<dbReference type="Proteomes" id="UP000263014">
    <property type="component" value="Unassembled WGS sequence"/>
</dbReference>
<accession>A0A174KCF7</accession>
<evidence type="ECO:0000313" key="2">
    <source>
        <dbReference type="EMBL" id="CUP08511.1"/>
    </source>
</evidence>
<reference evidence="7 8" key="2">
    <citation type="submission" date="2018-08" db="EMBL/GenBank/DDBJ databases">
        <title>A genome reference for cultivated species of the human gut microbiota.</title>
        <authorList>
            <person name="Zou Y."/>
            <person name="Xue W."/>
            <person name="Luo G."/>
        </authorList>
    </citation>
    <scope>NUCLEOTIDE SEQUENCE [LARGE SCALE GENOMIC DNA]</scope>
    <source>
        <strain evidence="3 7">AF19-13AC</strain>
        <strain evidence="5 8">TF05-11AC</strain>
        <strain evidence="4 9">TM09-12</strain>
    </source>
</reference>
<protein>
    <submittedName>
        <fullName evidence="3">Spore cortex biosynthesis protein YabQ</fullName>
    </submittedName>
    <submittedName>
        <fullName evidence="2">Spore cortex biosynthesis protein, YabQ-like protein</fullName>
    </submittedName>
</protein>
<dbReference type="Proteomes" id="UP000261257">
    <property type="component" value="Unassembled WGS sequence"/>
</dbReference>
<gene>
    <name evidence="3" type="ORF">DWX31_16880</name>
    <name evidence="5" type="ORF">DXC39_28480</name>
    <name evidence="4" type="ORF">DXD79_25855</name>
    <name evidence="2" type="ORF">ERS852407_04929</name>
</gene>
<dbReference type="RefSeq" id="WP_002605176.1">
    <property type="nucleotide sequence ID" value="NZ_CABIXC010000017.1"/>
</dbReference>
<proteinExistence type="predicted"/>
<keyword evidence="1" id="KW-1133">Transmembrane helix</keyword>
<feature type="transmembrane region" description="Helical" evidence="1">
    <location>
        <begin position="12"/>
        <end position="29"/>
    </location>
</feature>
<evidence type="ECO:0000313" key="4">
    <source>
        <dbReference type="EMBL" id="RGI98467.1"/>
    </source>
</evidence>
<evidence type="ECO:0000313" key="6">
    <source>
        <dbReference type="Proteomes" id="UP000095651"/>
    </source>
</evidence>
<dbReference type="Proteomes" id="UP000095651">
    <property type="component" value="Unassembled WGS sequence"/>
</dbReference>
<dbReference type="Proteomes" id="UP000261023">
    <property type="component" value="Unassembled WGS sequence"/>
</dbReference>
<dbReference type="EMBL" id="QSON01000016">
    <property type="protein sequence ID" value="RGI98467.1"/>
    <property type="molecule type" value="Genomic_DNA"/>
</dbReference>
<dbReference type="AlphaFoldDB" id="A0A174KCF7"/>
<evidence type="ECO:0000256" key="1">
    <source>
        <dbReference type="SAM" id="Phobius"/>
    </source>
</evidence>
<name>A0A174KCF7_9FIRM</name>
<reference evidence="2 6" key="1">
    <citation type="submission" date="2015-09" db="EMBL/GenBank/DDBJ databases">
        <authorList>
            <consortium name="Pathogen Informatics"/>
        </authorList>
    </citation>
    <scope>NUCLEOTIDE SEQUENCE [LARGE SCALE GENOMIC DNA]</scope>
    <source>
        <strain evidence="2 6">2789STDY5608850</strain>
    </source>
</reference>
<evidence type="ECO:0000313" key="5">
    <source>
        <dbReference type="EMBL" id="RGL94879.1"/>
    </source>
</evidence>
<dbReference type="OrthoDB" id="9801633at2"/>
<dbReference type="Pfam" id="PF09578">
    <property type="entry name" value="Spore_YabQ"/>
    <property type="match status" value="1"/>
</dbReference>
<dbReference type="EMBL" id="QTJW01000011">
    <property type="protein sequence ID" value="RGD69275.1"/>
    <property type="molecule type" value="Genomic_DNA"/>
</dbReference>
<dbReference type="EMBL" id="QSSQ01000048">
    <property type="protein sequence ID" value="RGL94879.1"/>
    <property type="molecule type" value="Genomic_DNA"/>
</dbReference>
<organism evidence="2 6">
    <name type="scientific">Hungatella hathewayi</name>
    <dbReference type="NCBI Taxonomy" id="154046"/>
    <lineage>
        <taxon>Bacteria</taxon>
        <taxon>Bacillati</taxon>
        <taxon>Bacillota</taxon>
        <taxon>Clostridia</taxon>
        <taxon>Lachnospirales</taxon>
        <taxon>Lachnospiraceae</taxon>
        <taxon>Hungatella</taxon>
    </lineage>
</organism>
<dbReference type="NCBIfam" id="TIGR02893">
    <property type="entry name" value="spore_yabQ"/>
    <property type="match status" value="1"/>
</dbReference>
<dbReference type="EMBL" id="CYZE01000017">
    <property type="protein sequence ID" value="CUP08511.1"/>
    <property type="molecule type" value="Genomic_DNA"/>
</dbReference>
<dbReference type="InterPro" id="IPR019074">
    <property type="entry name" value="YabQ"/>
</dbReference>
<keyword evidence="1" id="KW-0812">Transmembrane</keyword>
<keyword evidence="1" id="KW-0472">Membrane</keyword>
<evidence type="ECO:0000313" key="8">
    <source>
        <dbReference type="Proteomes" id="UP000261257"/>
    </source>
</evidence>
<evidence type="ECO:0000313" key="3">
    <source>
        <dbReference type="EMBL" id="RGD69275.1"/>
    </source>
</evidence>
<sequence>MSVHIVYEVRLLLYSFATGAGLMMTYDFLRILRIFIPHLPVIMGVEDMVYWVYASLVTFSLLYEQNDGGLRGYVIAGVFIGMFLYDRLISRFFLKFLKNTWKYLRMKLDKCFRRRKKRQR</sequence>
<evidence type="ECO:0000313" key="7">
    <source>
        <dbReference type="Proteomes" id="UP000261023"/>
    </source>
</evidence>
<feature type="transmembrane region" description="Helical" evidence="1">
    <location>
        <begin position="69"/>
        <end position="88"/>
    </location>
</feature>
<evidence type="ECO:0000313" key="9">
    <source>
        <dbReference type="Proteomes" id="UP000263014"/>
    </source>
</evidence>